<dbReference type="InterPro" id="IPR036388">
    <property type="entry name" value="WH-like_DNA-bd_sf"/>
</dbReference>
<feature type="domain" description="HTH lysR-type" evidence="6">
    <location>
        <begin position="2"/>
        <end position="59"/>
    </location>
</feature>
<dbReference type="SUPFAM" id="SSF46785">
    <property type="entry name" value="Winged helix' DNA-binding domain"/>
    <property type="match status" value="1"/>
</dbReference>
<dbReference type="PRINTS" id="PR00039">
    <property type="entry name" value="HTHLYSR"/>
</dbReference>
<evidence type="ECO:0000313" key="7">
    <source>
        <dbReference type="EMBL" id="KZM73334.1"/>
    </source>
</evidence>
<keyword evidence="4" id="KW-0010">Activator</keyword>
<dbReference type="InterPro" id="IPR000847">
    <property type="entry name" value="LysR_HTH_N"/>
</dbReference>
<gene>
    <name evidence="7" type="ORF">AWN90_32265</name>
</gene>
<dbReference type="GO" id="GO:0003677">
    <property type="term" value="F:DNA binding"/>
    <property type="evidence" value="ECO:0007669"/>
    <property type="project" value="UniProtKB-KW"/>
</dbReference>
<dbReference type="PROSITE" id="PS50931">
    <property type="entry name" value="HTH_LYSR"/>
    <property type="match status" value="1"/>
</dbReference>
<evidence type="ECO:0000313" key="8">
    <source>
        <dbReference type="Proteomes" id="UP000076512"/>
    </source>
</evidence>
<dbReference type="AlphaFoldDB" id="A0A164MGF0"/>
<evidence type="ECO:0000256" key="2">
    <source>
        <dbReference type="ARBA" id="ARBA00023015"/>
    </source>
</evidence>
<dbReference type="GO" id="GO:0003700">
    <property type="term" value="F:DNA-binding transcription factor activity"/>
    <property type="evidence" value="ECO:0007669"/>
    <property type="project" value="InterPro"/>
</dbReference>
<dbReference type="Pfam" id="PF00126">
    <property type="entry name" value="HTH_1"/>
    <property type="match status" value="1"/>
</dbReference>
<dbReference type="EMBL" id="LWGR01000007">
    <property type="protein sequence ID" value="KZM73334.1"/>
    <property type="molecule type" value="Genomic_DNA"/>
</dbReference>
<dbReference type="PANTHER" id="PTHR30346:SF0">
    <property type="entry name" value="HCA OPERON TRANSCRIPTIONAL ACTIVATOR HCAR"/>
    <property type="match status" value="1"/>
</dbReference>
<keyword evidence="3" id="KW-0238">DNA-binding</keyword>
<dbReference type="InterPro" id="IPR036390">
    <property type="entry name" value="WH_DNA-bd_sf"/>
</dbReference>
<proteinExistence type="inferred from homology"/>
<dbReference type="STRING" id="455432.AWN90_32265"/>
<evidence type="ECO:0000259" key="6">
    <source>
        <dbReference type="PROSITE" id="PS50931"/>
    </source>
</evidence>
<sequence length="94" mass="10621">MLDLYQLAQFLEVAEQLSFTGAARKLHVTQQTLSTAVQRLERQLGVTLFERTTRRVVLTDAGRALRDGSRTLLMVSREVTTRTQQADNTSRPSD</sequence>
<keyword evidence="8" id="KW-1185">Reference proteome</keyword>
<evidence type="ECO:0000256" key="5">
    <source>
        <dbReference type="ARBA" id="ARBA00023163"/>
    </source>
</evidence>
<reference evidence="7 8" key="1">
    <citation type="submission" date="2016-04" db="EMBL/GenBank/DDBJ databases">
        <authorList>
            <person name="Evans L.H."/>
            <person name="Alamgir A."/>
            <person name="Owens N."/>
            <person name="Weber N.D."/>
            <person name="Virtaneva K."/>
            <person name="Barbian K."/>
            <person name="Babar A."/>
            <person name="Rosenke K."/>
        </authorList>
    </citation>
    <scope>NUCLEOTIDE SEQUENCE [LARGE SCALE GENOMIC DNA]</scope>
    <source>
        <strain evidence="7 8">IFM 0406</strain>
    </source>
</reference>
<evidence type="ECO:0000256" key="3">
    <source>
        <dbReference type="ARBA" id="ARBA00023125"/>
    </source>
</evidence>
<dbReference type="Gene3D" id="1.10.10.10">
    <property type="entry name" value="Winged helix-like DNA-binding domain superfamily/Winged helix DNA-binding domain"/>
    <property type="match status" value="1"/>
</dbReference>
<organism evidence="7 8">
    <name type="scientific">Nocardia terpenica</name>
    <dbReference type="NCBI Taxonomy" id="455432"/>
    <lineage>
        <taxon>Bacteria</taxon>
        <taxon>Bacillati</taxon>
        <taxon>Actinomycetota</taxon>
        <taxon>Actinomycetes</taxon>
        <taxon>Mycobacteriales</taxon>
        <taxon>Nocardiaceae</taxon>
        <taxon>Nocardia</taxon>
    </lineage>
</organism>
<name>A0A164MGF0_9NOCA</name>
<protein>
    <recommendedName>
        <fullName evidence="6">HTH lysR-type domain-containing protein</fullName>
    </recommendedName>
</protein>
<accession>A0A164MGF0</accession>
<dbReference type="OrthoDB" id="3181812at2"/>
<dbReference type="FunFam" id="1.10.10.10:FF:000001">
    <property type="entry name" value="LysR family transcriptional regulator"/>
    <property type="match status" value="1"/>
</dbReference>
<comment type="similarity">
    <text evidence="1">Belongs to the LysR transcriptional regulatory family.</text>
</comment>
<dbReference type="Proteomes" id="UP000076512">
    <property type="component" value="Unassembled WGS sequence"/>
</dbReference>
<evidence type="ECO:0000256" key="4">
    <source>
        <dbReference type="ARBA" id="ARBA00023159"/>
    </source>
</evidence>
<dbReference type="GO" id="GO:0032993">
    <property type="term" value="C:protein-DNA complex"/>
    <property type="evidence" value="ECO:0007669"/>
    <property type="project" value="TreeGrafter"/>
</dbReference>
<keyword evidence="5" id="KW-0804">Transcription</keyword>
<evidence type="ECO:0000256" key="1">
    <source>
        <dbReference type="ARBA" id="ARBA00009437"/>
    </source>
</evidence>
<comment type="caution">
    <text evidence="7">The sequence shown here is derived from an EMBL/GenBank/DDBJ whole genome shotgun (WGS) entry which is preliminary data.</text>
</comment>
<dbReference type="PANTHER" id="PTHR30346">
    <property type="entry name" value="TRANSCRIPTIONAL DUAL REGULATOR HCAR-RELATED"/>
    <property type="match status" value="1"/>
</dbReference>
<keyword evidence="2" id="KW-0805">Transcription regulation</keyword>